<evidence type="ECO:0000313" key="2">
    <source>
        <dbReference type="Proteomes" id="UP000323917"/>
    </source>
</evidence>
<dbReference type="Proteomes" id="UP000323917">
    <property type="component" value="Chromosome"/>
</dbReference>
<dbReference type="AlphaFoldDB" id="A0A5B9QHN5"/>
<name>A0A5B9QHN5_9BACT</name>
<evidence type="ECO:0000313" key="1">
    <source>
        <dbReference type="EMBL" id="QEG33731.1"/>
    </source>
</evidence>
<accession>A0A5B9QHN5</accession>
<protein>
    <submittedName>
        <fullName evidence="1">Uncharacterized protein</fullName>
    </submittedName>
</protein>
<keyword evidence="2" id="KW-1185">Reference proteome</keyword>
<proteinExistence type="predicted"/>
<gene>
    <name evidence="1" type="ORF">Pr1d_09960</name>
</gene>
<dbReference type="EMBL" id="CP042913">
    <property type="protein sequence ID" value="QEG33731.1"/>
    <property type="molecule type" value="Genomic_DNA"/>
</dbReference>
<organism evidence="1 2">
    <name type="scientific">Bythopirellula goksoeyrii</name>
    <dbReference type="NCBI Taxonomy" id="1400387"/>
    <lineage>
        <taxon>Bacteria</taxon>
        <taxon>Pseudomonadati</taxon>
        <taxon>Planctomycetota</taxon>
        <taxon>Planctomycetia</taxon>
        <taxon>Pirellulales</taxon>
        <taxon>Lacipirellulaceae</taxon>
        <taxon>Bythopirellula</taxon>
    </lineage>
</organism>
<sequence length="86" mass="9985">MGSTREIQNYSLVQRCDPNSWGEWVNFVARRMRLAAVNIQGAFATRSPRIIGERDGVSLALHRKSNRRLKPVRNQKKIRNSHFSHL</sequence>
<reference evidence="1 2" key="1">
    <citation type="submission" date="2019-08" db="EMBL/GenBank/DDBJ databases">
        <title>Deep-cultivation of Planctomycetes and their phenomic and genomic characterization uncovers novel biology.</title>
        <authorList>
            <person name="Wiegand S."/>
            <person name="Jogler M."/>
            <person name="Boedeker C."/>
            <person name="Pinto D."/>
            <person name="Vollmers J."/>
            <person name="Rivas-Marin E."/>
            <person name="Kohn T."/>
            <person name="Peeters S.H."/>
            <person name="Heuer A."/>
            <person name="Rast P."/>
            <person name="Oberbeckmann S."/>
            <person name="Bunk B."/>
            <person name="Jeske O."/>
            <person name="Meyerdierks A."/>
            <person name="Storesund J.E."/>
            <person name="Kallscheuer N."/>
            <person name="Luecker S."/>
            <person name="Lage O.M."/>
            <person name="Pohl T."/>
            <person name="Merkel B.J."/>
            <person name="Hornburger P."/>
            <person name="Mueller R.-W."/>
            <person name="Bruemmer F."/>
            <person name="Labrenz M."/>
            <person name="Spormann A.M."/>
            <person name="Op den Camp H."/>
            <person name="Overmann J."/>
            <person name="Amann R."/>
            <person name="Jetten M.S.M."/>
            <person name="Mascher T."/>
            <person name="Medema M.H."/>
            <person name="Devos D.P."/>
            <person name="Kaster A.-K."/>
            <person name="Ovreas L."/>
            <person name="Rohde M."/>
            <person name="Galperin M.Y."/>
            <person name="Jogler C."/>
        </authorList>
    </citation>
    <scope>NUCLEOTIDE SEQUENCE [LARGE SCALE GENOMIC DNA]</scope>
    <source>
        <strain evidence="1 2">Pr1d</strain>
    </source>
</reference>
<dbReference type="KEGG" id="bgok:Pr1d_09960"/>